<dbReference type="PANTHER" id="PTHR43037">
    <property type="entry name" value="UNNAMED PRODUCT-RELATED"/>
    <property type="match status" value="1"/>
</dbReference>
<dbReference type="AlphaFoldDB" id="A0A1Q9DRX3"/>
<keyword evidence="6" id="KW-1185">Reference proteome</keyword>
<sequence>MFRSLLATLTLGTSLVHAALTPGYSTQTIQHGGVEREFKVYLPSNSIYTGLFLMHHGWTETMDSACSYGEIEKYAEEYGFVGVCPQGLRYANGETGWNVGTCCAGADSAGTDDVGFIRKVVEFVNAEVSIPPGRTYAGGFSNGCALSFRLACELSDVIFGVGCAGAAYDHAYSGRGVLSCNPANPRPYWSQIGSFDSFYSVTDSKAGWRKYATEVLRCGSTTEVVYNQDSVTCEEHTSCPNAKSSRFCELSGLWHVYQSSELSPWEVSPTEAAWLYLSESSADSSTTDPQTSGQPNDPTQTSEQPSDPTSRAETIWETASGSLVRVLSRAPSPPGGFAVSVCCIAFAPSGDLLAATGADGQALLCVGGHQDVATGVAFAADGQMEGDMNESQVHRYVQQRRHCG</sequence>
<dbReference type="SUPFAM" id="SSF53474">
    <property type="entry name" value="alpha/beta-Hydrolases"/>
    <property type="match status" value="1"/>
</dbReference>
<evidence type="ECO:0000256" key="2">
    <source>
        <dbReference type="ARBA" id="ARBA00022801"/>
    </source>
</evidence>
<reference evidence="5 6" key="1">
    <citation type="submission" date="2016-02" db="EMBL/GenBank/DDBJ databases">
        <title>Genome analysis of coral dinoflagellate symbionts highlights evolutionary adaptations to a symbiotic lifestyle.</title>
        <authorList>
            <person name="Aranda M."/>
            <person name="Li Y."/>
            <person name="Liew Y.J."/>
            <person name="Baumgarten S."/>
            <person name="Simakov O."/>
            <person name="Wilson M."/>
            <person name="Piel J."/>
            <person name="Ashoor H."/>
            <person name="Bougouffa S."/>
            <person name="Bajic V.B."/>
            <person name="Ryu T."/>
            <person name="Ravasi T."/>
            <person name="Bayer T."/>
            <person name="Micklem G."/>
            <person name="Kim H."/>
            <person name="Bhak J."/>
            <person name="Lajeunesse T.C."/>
            <person name="Voolstra C.R."/>
        </authorList>
    </citation>
    <scope>NUCLEOTIDE SEQUENCE [LARGE SCALE GENOMIC DNA]</scope>
    <source>
        <strain evidence="5 6">CCMP2467</strain>
    </source>
</reference>
<dbReference type="SUPFAM" id="SSF63829">
    <property type="entry name" value="Calcium-dependent phosphotriesterase"/>
    <property type="match status" value="1"/>
</dbReference>
<dbReference type="InterPro" id="IPR029058">
    <property type="entry name" value="AB_hydrolase_fold"/>
</dbReference>
<dbReference type="PANTHER" id="PTHR43037:SF5">
    <property type="entry name" value="FERULOYL ESTERASE"/>
    <property type="match status" value="1"/>
</dbReference>
<keyword evidence="2" id="KW-0378">Hydrolase</keyword>
<feature type="signal peptide" evidence="4">
    <location>
        <begin position="1"/>
        <end position="18"/>
    </location>
</feature>
<feature type="region of interest" description="Disordered" evidence="3">
    <location>
        <begin position="280"/>
        <end position="312"/>
    </location>
</feature>
<dbReference type="InterPro" id="IPR050955">
    <property type="entry name" value="Plant_Biomass_Hydrol_Est"/>
</dbReference>
<evidence type="ECO:0000256" key="1">
    <source>
        <dbReference type="ARBA" id="ARBA00022729"/>
    </source>
</evidence>
<comment type="caution">
    <text evidence="5">The sequence shown here is derived from an EMBL/GenBank/DDBJ whole genome shotgun (WGS) entry which is preliminary data.</text>
</comment>
<dbReference type="Gene3D" id="3.40.50.1820">
    <property type="entry name" value="alpha/beta hydrolase"/>
    <property type="match status" value="1"/>
</dbReference>
<organism evidence="5 6">
    <name type="scientific">Symbiodinium microadriaticum</name>
    <name type="common">Dinoflagellate</name>
    <name type="synonym">Zooxanthella microadriatica</name>
    <dbReference type="NCBI Taxonomy" id="2951"/>
    <lineage>
        <taxon>Eukaryota</taxon>
        <taxon>Sar</taxon>
        <taxon>Alveolata</taxon>
        <taxon>Dinophyceae</taxon>
        <taxon>Suessiales</taxon>
        <taxon>Symbiodiniaceae</taxon>
        <taxon>Symbiodinium</taxon>
    </lineage>
</organism>
<dbReference type="OMA" id="WRTYSEN"/>
<dbReference type="InterPro" id="IPR015943">
    <property type="entry name" value="WD40/YVTN_repeat-like_dom_sf"/>
</dbReference>
<evidence type="ECO:0000256" key="4">
    <source>
        <dbReference type="SAM" id="SignalP"/>
    </source>
</evidence>
<name>A0A1Q9DRX3_SYMMI</name>
<feature type="chain" id="PRO_5012909475" evidence="4">
    <location>
        <begin position="19"/>
        <end position="404"/>
    </location>
</feature>
<keyword evidence="1 4" id="KW-0732">Signal</keyword>
<dbReference type="Gene3D" id="2.130.10.10">
    <property type="entry name" value="YVTN repeat-like/Quinoprotein amine dehydrogenase"/>
    <property type="match status" value="1"/>
</dbReference>
<proteinExistence type="predicted"/>
<dbReference type="OrthoDB" id="432697at2759"/>
<dbReference type="GO" id="GO:0016787">
    <property type="term" value="F:hydrolase activity"/>
    <property type="evidence" value="ECO:0007669"/>
    <property type="project" value="UniProtKB-KW"/>
</dbReference>
<gene>
    <name evidence="5" type="primary">ESTA</name>
    <name evidence="5" type="ORF">AK812_SmicGene19734</name>
</gene>
<dbReference type="EMBL" id="LSRX01000417">
    <property type="protein sequence ID" value="OLP97888.1"/>
    <property type="molecule type" value="Genomic_DNA"/>
</dbReference>
<dbReference type="Proteomes" id="UP000186817">
    <property type="component" value="Unassembled WGS sequence"/>
</dbReference>
<evidence type="ECO:0000313" key="6">
    <source>
        <dbReference type="Proteomes" id="UP000186817"/>
    </source>
</evidence>
<evidence type="ECO:0000313" key="5">
    <source>
        <dbReference type="EMBL" id="OLP97888.1"/>
    </source>
</evidence>
<accession>A0A1Q9DRX3</accession>
<evidence type="ECO:0000256" key="3">
    <source>
        <dbReference type="SAM" id="MobiDB-lite"/>
    </source>
</evidence>
<protein>
    <submittedName>
        <fullName evidence="5">Feruloyl esterase B</fullName>
    </submittedName>
</protein>